<name>A0ABQ9EZM3_TEGGR</name>
<dbReference type="PANTHER" id="PTHR33504">
    <property type="entry name" value="NADH DEHYDROGENASE (UBIQUINONE) 1 BETA SUBCOMPLEX, 4"/>
    <property type="match status" value="1"/>
</dbReference>
<dbReference type="PANTHER" id="PTHR33504:SF1">
    <property type="entry name" value="FAMILY WITH SEQUENCE SIMILARITY 90, MEMBER A1B"/>
    <property type="match status" value="1"/>
</dbReference>
<sequence length="391" mass="45123">MSEENLRMERLEKFVMLASNYVNCGAKKAYSKNRLKRTKFIEVFLYFMDPMAESPGDTKSATSRTSINVKLPSAGSDDARRKAGTPTRQQTADFAATLEGQEIGQPRQLATTTPVSSRASDILRRSRSPGRLLRQPARSEKELIKHAAATIIERAWIAFRDKQMFRLLKHAVCAAENSLTQEILRKVCPKEAELLSDKSMQASEDSLRLMGNRQFYDQMLQDAIFQQQYKITDEIDVTTLKDYMQYLANIDESPATHGGKENYWRKLTLDDLPRRTIFYDVVDYLYNQRMTPALQEQIPILVQRPVSQEKSNFTWWSFAHTKVKDGPRLDSREPTALSEEPNEYFEKYDIAGEEGEDGEEWEQEANKLYEWTQELSFNDELIATPRLPIQT</sequence>
<comment type="caution">
    <text evidence="2">The sequence shown here is derived from an EMBL/GenBank/DDBJ whole genome shotgun (WGS) entry which is preliminary data.</text>
</comment>
<keyword evidence="3" id="KW-1185">Reference proteome</keyword>
<evidence type="ECO:0000256" key="1">
    <source>
        <dbReference type="SAM" id="MobiDB-lite"/>
    </source>
</evidence>
<protein>
    <submittedName>
        <fullName evidence="2">Uncharacterized protein</fullName>
    </submittedName>
</protein>
<organism evidence="2 3">
    <name type="scientific">Tegillarca granosa</name>
    <name type="common">Malaysian cockle</name>
    <name type="synonym">Anadara granosa</name>
    <dbReference type="NCBI Taxonomy" id="220873"/>
    <lineage>
        <taxon>Eukaryota</taxon>
        <taxon>Metazoa</taxon>
        <taxon>Spiralia</taxon>
        <taxon>Lophotrochozoa</taxon>
        <taxon>Mollusca</taxon>
        <taxon>Bivalvia</taxon>
        <taxon>Autobranchia</taxon>
        <taxon>Pteriomorphia</taxon>
        <taxon>Arcoida</taxon>
        <taxon>Arcoidea</taxon>
        <taxon>Arcidae</taxon>
        <taxon>Tegillarca</taxon>
    </lineage>
</organism>
<evidence type="ECO:0000313" key="3">
    <source>
        <dbReference type="Proteomes" id="UP001217089"/>
    </source>
</evidence>
<accession>A0ABQ9EZM3</accession>
<evidence type="ECO:0000313" key="2">
    <source>
        <dbReference type="EMBL" id="KAJ8310612.1"/>
    </source>
</evidence>
<reference evidence="2 3" key="1">
    <citation type="submission" date="2022-12" db="EMBL/GenBank/DDBJ databases">
        <title>Chromosome-level genome of Tegillarca granosa.</title>
        <authorList>
            <person name="Kim J."/>
        </authorList>
    </citation>
    <scope>NUCLEOTIDE SEQUENCE [LARGE SCALE GENOMIC DNA]</scope>
    <source>
        <strain evidence="2">Teg-2019</strain>
        <tissue evidence="2">Adductor muscle</tissue>
    </source>
</reference>
<proteinExistence type="predicted"/>
<feature type="region of interest" description="Disordered" evidence="1">
    <location>
        <begin position="54"/>
        <end position="129"/>
    </location>
</feature>
<feature type="compositionally biased region" description="Polar residues" evidence="1">
    <location>
        <begin position="57"/>
        <end position="68"/>
    </location>
</feature>
<dbReference type="EMBL" id="JARBDR010000640">
    <property type="protein sequence ID" value="KAJ8310612.1"/>
    <property type="molecule type" value="Genomic_DNA"/>
</dbReference>
<dbReference type="Proteomes" id="UP001217089">
    <property type="component" value="Unassembled WGS sequence"/>
</dbReference>
<feature type="compositionally biased region" description="Polar residues" evidence="1">
    <location>
        <begin position="108"/>
        <end position="119"/>
    </location>
</feature>
<gene>
    <name evidence="2" type="ORF">KUTeg_012477</name>
</gene>